<dbReference type="Gene3D" id="2.50.20.20">
    <property type="match status" value="1"/>
</dbReference>
<feature type="compositionally biased region" description="Low complexity" evidence="1">
    <location>
        <begin position="32"/>
        <end position="42"/>
    </location>
</feature>
<dbReference type="RefSeq" id="WP_099477206.1">
    <property type="nucleotide sequence ID" value="NZ_CP016809.1"/>
</dbReference>
<evidence type="ECO:0000313" key="2">
    <source>
        <dbReference type="EMBL" id="ANY72520.1"/>
    </source>
</evidence>
<dbReference type="PROSITE" id="PS51257">
    <property type="entry name" value="PROKAR_LIPOPROTEIN"/>
    <property type="match status" value="1"/>
</dbReference>
<name>A0A1B2DXR2_9BACL</name>
<feature type="compositionally biased region" description="Basic and acidic residues" evidence="1">
    <location>
        <begin position="48"/>
        <end position="58"/>
    </location>
</feature>
<evidence type="ECO:0008006" key="3">
    <source>
        <dbReference type="Google" id="ProtNLM"/>
    </source>
</evidence>
<accession>A0A1B2DXR2</accession>
<sequence length="293" mass="32241">MKKWTAVLLGTILVMGLAACGNNKEAKEEPVTPAAGQEATTPETPPAEDAKEEPKKEATPTADELLEKSVEASQSMKSFAMQADIKQNIVVEGTENAEQNIDMVLDSEVTLEPTEMMQNMTMESPEGKVEMKQYITENGIYMLMDGQWMKIPEESEQEIRSSLDTTASGPKQQIEQFKSIAKDMKVADEGDKYVLTAEVSGDNLKELATSMMGQAGGDPQTAAMMEQMNIKSINIEYGIQKDTYLPTATNLDMVMEMEAEGQKVTLDMKMKSTYSKHNEVGKIEVPKEALSAE</sequence>
<protein>
    <recommendedName>
        <fullName evidence="3">Lipoprotein</fullName>
    </recommendedName>
</protein>
<organism evidence="2">
    <name type="scientific">Paenibacillus ihbetae</name>
    <dbReference type="NCBI Taxonomy" id="1870820"/>
    <lineage>
        <taxon>Bacteria</taxon>
        <taxon>Bacillati</taxon>
        <taxon>Bacillota</taxon>
        <taxon>Bacilli</taxon>
        <taxon>Bacillales</taxon>
        <taxon>Paenibacillaceae</taxon>
        <taxon>Paenibacillus</taxon>
    </lineage>
</organism>
<proteinExistence type="predicted"/>
<gene>
    <name evidence="2" type="ORF">BBD41_07925</name>
</gene>
<dbReference type="KEGG" id="pib:BBD41_07925"/>
<reference evidence="2" key="1">
    <citation type="submission" date="2016-08" db="EMBL/GenBank/DDBJ databases">
        <title>Complete Genome Seqeunce of Paenibacillus sp. nov. IHBB 9852 from high altitute lake of Indian trans-Himalayas.</title>
        <authorList>
            <person name="Kiran S."/>
            <person name="Swarnkar M.K."/>
            <person name="Rana A."/>
            <person name="Tewari R."/>
            <person name="Gulati A."/>
        </authorList>
    </citation>
    <scope>NUCLEOTIDE SEQUENCE [LARGE SCALE GENOMIC DNA]</scope>
    <source>
        <strain evidence="2">IHBB 9852</strain>
    </source>
</reference>
<evidence type="ECO:0000256" key="1">
    <source>
        <dbReference type="SAM" id="MobiDB-lite"/>
    </source>
</evidence>
<dbReference type="GeneID" id="48308167"/>
<dbReference type="EMBL" id="CP016809">
    <property type="protein sequence ID" value="ANY72520.1"/>
    <property type="molecule type" value="Genomic_DNA"/>
</dbReference>
<feature type="region of interest" description="Disordered" evidence="1">
    <location>
        <begin position="23"/>
        <end position="63"/>
    </location>
</feature>
<dbReference type="AlphaFoldDB" id="A0A1B2DXR2"/>
<dbReference type="Pfam" id="PF20316">
    <property type="entry name" value="DUF6612"/>
    <property type="match status" value="1"/>
</dbReference>
<dbReference type="InterPro" id="IPR046720">
    <property type="entry name" value="DUF6612"/>
</dbReference>